<protein>
    <submittedName>
        <fullName evidence="2">Uncharacterized protein</fullName>
    </submittedName>
</protein>
<organism evidence="2 3">
    <name type="scientific">Paraphaeosphaeria minitans</name>
    <dbReference type="NCBI Taxonomy" id="565426"/>
    <lineage>
        <taxon>Eukaryota</taxon>
        <taxon>Fungi</taxon>
        <taxon>Dikarya</taxon>
        <taxon>Ascomycota</taxon>
        <taxon>Pezizomycotina</taxon>
        <taxon>Dothideomycetes</taxon>
        <taxon>Pleosporomycetidae</taxon>
        <taxon>Pleosporales</taxon>
        <taxon>Massarineae</taxon>
        <taxon>Didymosphaeriaceae</taxon>
        <taxon>Paraphaeosphaeria</taxon>
    </lineage>
</organism>
<dbReference type="Gene3D" id="1.25.40.20">
    <property type="entry name" value="Ankyrin repeat-containing domain"/>
    <property type="match status" value="1"/>
</dbReference>
<sequence>MASIGDCRPFQATGSPHSTPDTGFPTLLPLHEQILQVDTESTHVAPSLLDLPPELLQDIIHELIKDVAISKAHFSAEIEADAFARQDRQAVAKIYRDGRMPRPFWTQWIRKHICYKVQHLPTNTAFIGTVFLLRIRDMTESVAKERKLEEEEKNWVRDLMCDLVQWRLHPTVLAQLLRLSRKSYFMFLRPKDVIQYIASALTLEMKLSVAAHFGDVELVKSLLPHVDFSEYRNKDHVMFGDPLGNAAIQGHNHIILVVVEWVRSGTPQFVQVCNQFQSSYMRNSIRSSRNRTSCNFNEALADAMHFCDEATMEDLLWLHRICTKKLHQKDYIQWLESAIDAEDPRMLELVLEVNPDTTYQRVDLPYPLFEYPRKYAFTLACESHHPELVKTFIDLAQISPNELWESVNSAGEVTSCECALDIAAESGSEEVIAVLLDAGASIDGLGVPARATQEQSSTGVRQKTT</sequence>
<reference evidence="2" key="1">
    <citation type="journal article" date="2020" name="Mol. Plant Microbe Interact.">
        <title>Genome Sequence of the Biocontrol Agent Coniothyrium minitans strain Conio (IMI 134523).</title>
        <authorList>
            <person name="Patel D."/>
            <person name="Shittu T.A."/>
            <person name="Baroncelli R."/>
            <person name="Muthumeenakshi S."/>
            <person name="Osborne T.H."/>
            <person name="Janganan T.K."/>
            <person name="Sreenivasaprasad S."/>
        </authorList>
    </citation>
    <scope>NUCLEOTIDE SEQUENCE</scope>
    <source>
        <strain evidence="2">Conio</strain>
    </source>
</reference>
<gene>
    <name evidence="2" type="ORF">PMIN01_01239</name>
</gene>
<comment type="caution">
    <text evidence="2">The sequence shown here is derived from an EMBL/GenBank/DDBJ whole genome shotgun (WGS) entry which is preliminary data.</text>
</comment>
<proteinExistence type="predicted"/>
<dbReference type="Proteomes" id="UP000756921">
    <property type="component" value="Unassembled WGS sequence"/>
</dbReference>
<keyword evidence="3" id="KW-1185">Reference proteome</keyword>
<evidence type="ECO:0000256" key="1">
    <source>
        <dbReference type="SAM" id="MobiDB-lite"/>
    </source>
</evidence>
<evidence type="ECO:0000313" key="3">
    <source>
        <dbReference type="Proteomes" id="UP000756921"/>
    </source>
</evidence>
<dbReference type="OrthoDB" id="3668008at2759"/>
<dbReference type="SUPFAM" id="SSF48403">
    <property type="entry name" value="Ankyrin repeat"/>
    <property type="match status" value="1"/>
</dbReference>
<feature type="compositionally biased region" description="Polar residues" evidence="1">
    <location>
        <begin position="12"/>
        <end position="21"/>
    </location>
</feature>
<evidence type="ECO:0000313" key="2">
    <source>
        <dbReference type="EMBL" id="KAF9741700.1"/>
    </source>
</evidence>
<feature type="region of interest" description="Disordered" evidence="1">
    <location>
        <begin position="1"/>
        <end position="23"/>
    </location>
</feature>
<dbReference type="EMBL" id="WJXW01000001">
    <property type="protein sequence ID" value="KAF9741700.1"/>
    <property type="molecule type" value="Genomic_DNA"/>
</dbReference>
<accession>A0A9P6KWR5</accession>
<dbReference type="InterPro" id="IPR036770">
    <property type="entry name" value="Ankyrin_rpt-contain_sf"/>
</dbReference>
<dbReference type="AlphaFoldDB" id="A0A9P6KWR5"/>
<name>A0A9P6KWR5_9PLEO</name>